<dbReference type="PANTHER" id="PTHR24060">
    <property type="entry name" value="METABOTROPIC GLUTAMATE RECEPTOR"/>
    <property type="match status" value="1"/>
</dbReference>
<evidence type="ECO:0000256" key="9">
    <source>
        <dbReference type="SAM" id="SignalP"/>
    </source>
</evidence>
<name>A0A158RBG7_THECL</name>
<evidence type="ECO:0000256" key="8">
    <source>
        <dbReference type="SAM" id="Phobius"/>
    </source>
</evidence>
<keyword evidence="2 8" id="KW-0812">Transmembrane</keyword>
<evidence type="ECO:0000256" key="1">
    <source>
        <dbReference type="ARBA" id="ARBA00004141"/>
    </source>
</evidence>
<gene>
    <name evidence="11" type="ORF">TCLT_LOCUS4527</name>
</gene>
<dbReference type="STRING" id="103827.A0A158RBG7"/>
<evidence type="ECO:0000313" key="13">
    <source>
        <dbReference type="WBParaSite" id="TCLT_0000453801-mRNA-1"/>
    </source>
</evidence>
<evidence type="ECO:0000259" key="10">
    <source>
        <dbReference type="PROSITE" id="PS50259"/>
    </source>
</evidence>
<dbReference type="InterPro" id="IPR028082">
    <property type="entry name" value="Peripla_BP_I"/>
</dbReference>
<dbReference type="GO" id="GO:0004930">
    <property type="term" value="F:G protein-coupled receptor activity"/>
    <property type="evidence" value="ECO:0007669"/>
    <property type="project" value="InterPro"/>
</dbReference>
<dbReference type="OrthoDB" id="9880600at2759"/>
<dbReference type="WBParaSite" id="TCLT_0000453801-mRNA-1">
    <property type="protein sequence ID" value="TCLT_0000453801-mRNA-1"/>
    <property type="gene ID" value="TCLT_0000453801"/>
</dbReference>
<dbReference type="InterPro" id="IPR001828">
    <property type="entry name" value="ANF_lig-bd_rcpt"/>
</dbReference>
<organism evidence="13">
    <name type="scientific">Thelazia callipaeda</name>
    <name type="common">Oriental eyeworm</name>
    <name type="synonym">Parasitic nematode</name>
    <dbReference type="NCBI Taxonomy" id="103827"/>
    <lineage>
        <taxon>Eukaryota</taxon>
        <taxon>Metazoa</taxon>
        <taxon>Ecdysozoa</taxon>
        <taxon>Nematoda</taxon>
        <taxon>Chromadorea</taxon>
        <taxon>Rhabditida</taxon>
        <taxon>Spirurina</taxon>
        <taxon>Spiruromorpha</taxon>
        <taxon>Thelazioidea</taxon>
        <taxon>Thelaziidae</taxon>
        <taxon>Thelazia</taxon>
    </lineage>
</organism>
<keyword evidence="6" id="KW-0325">Glycoprotein</keyword>
<dbReference type="Gene3D" id="3.40.50.2300">
    <property type="match status" value="4"/>
</dbReference>
<evidence type="ECO:0000256" key="6">
    <source>
        <dbReference type="ARBA" id="ARBA00023180"/>
    </source>
</evidence>
<dbReference type="InterPro" id="IPR000337">
    <property type="entry name" value="GPCR_3"/>
</dbReference>
<reference evidence="11 12" key="2">
    <citation type="submission" date="2018-11" db="EMBL/GenBank/DDBJ databases">
        <authorList>
            <consortium name="Pathogen Informatics"/>
        </authorList>
    </citation>
    <scope>NUCLEOTIDE SEQUENCE [LARGE SCALE GENOMIC DNA]</scope>
</reference>
<dbReference type="Proteomes" id="UP000276776">
    <property type="component" value="Unassembled WGS sequence"/>
</dbReference>
<dbReference type="CDD" id="cd13953">
    <property type="entry name" value="7tm_classC_mGluR-like"/>
    <property type="match status" value="1"/>
</dbReference>
<feature type="transmembrane region" description="Helical" evidence="8">
    <location>
        <begin position="1085"/>
        <end position="1104"/>
    </location>
</feature>
<dbReference type="Pfam" id="PF01094">
    <property type="entry name" value="ANF_receptor"/>
    <property type="match status" value="2"/>
</dbReference>
<dbReference type="OMA" id="THWNQNS"/>
<keyword evidence="5" id="KW-0675">Receptor</keyword>
<feature type="chain" id="PRO_5043135966" evidence="9">
    <location>
        <begin position="22"/>
        <end position="1390"/>
    </location>
</feature>
<evidence type="ECO:0000256" key="5">
    <source>
        <dbReference type="ARBA" id="ARBA00023170"/>
    </source>
</evidence>
<dbReference type="SUPFAM" id="SSF53822">
    <property type="entry name" value="Periplasmic binding protein-like I"/>
    <property type="match status" value="2"/>
</dbReference>
<dbReference type="InterPro" id="IPR050726">
    <property type="entry name" value="mGluR"/>
</dbReference>
<reference evidence="13" key="1">
    <citation type="submission" date="2016-04" db="UniProtKB">
        <authorList>
            <consortium name="WormBaseParasite"/>
        </authorList>
    </citation>
    <scope>IDENTIFICATION</scope>
</reference>
<accession>A0A158RBG7</accession>
<dbReference type="Pfam" id="PF00003">
    <property type="entry name" value="7tm_3"/>
    <property type="match status" value="1"/>
</dbReference>
<keyword evidence="9" id="KW-0732">Signal</keyword>
<dbReference type="PRINTS" id="PR00248">
    <property type="entry name" value="GPCRMGR"/>
</dbReference>
<feature type="transmembrane region" description="Helical" evidence="8">
    <location>
        <begin position="1017"/>
        <end position="1041"/>
    </location>
</feature>
<evidence type="ECO:0000313" key="12">
    <source>
        <dbReference type="Proteomes" id="UP000276776"/>
    </source>
</evidence>
<dbReference type="GO" id="GO:0016020">
    <property type="term" value="C:membrane"/>
    <property type="evidence" value="ECO:0007669"/>
    <property type="project" value="UniProtKB-SubCell"/>
</dbReference>
<keyword evidence="3 8" id="KW-1133">Transmembrane helix</keyword>
<evidence type="ECO:0000256" key="2">
    <source>
        <dbReference type="ARBA" id="ARBA00022692"/>
    </source>
</evidence>
<evidence type="ECO:0000256" key="3">
    <source>
        <dbReference type="ARBA" id="ARBA00022989"/>
    </source>
</evidence>
<sequence>MQIIDLFFQAVLLILFNKCHGLNPLCNIYDPFRIQPDDNKYQIGATFPLHEKDCLKLRVETVQDIVAVQWALTHWNQNSKTSQMKTGLYAGDTCSKPKEAISQTLKFLDSLNFYEPDECNTRNQNVRNLLGLILPKDALSAKSVASIFQTTPLPLLTYSYKAADVLAQMKFPYFATTAPTLDVFIDAFIRLMKNMNSNLVAIVSRNEDEILVNYIVEKLRQKNIFVSELINPKIAHFDQIIQESDSQIIFTPLSRSEIAKLLSGTSTGSDKTWVIIELDANEQRSGEESSQSSINSDTQIIYLRQQQRDLPHFKNYFLRVLKNNYQSYSLLNSLMQQMYNCTVGGENKDNDCSKVDLQTMALTYKQASTVESVIRAVYAFTAVAIKLEANPKISGKCKKPSVECTKLIMEEIGSLIYEFDSNDPAELIGTNLHFYLESNTTLISNGIVIEGIEVINDEKMNPREVKIMEYETGLKPRFAMTSPHRKPIHSACAPYRPYCGQCSYIANIDQKRFYLPDPRPHPLYITGLFNFHGGRSCQSYRNSDISLPLAFLHTMTTFSQRYSEITLLQNLEIGAVLIDSCSSARKALETVVLTENHCFTIERGGHNEYSGYASSLYGRVAETLKGLFASGDNLLISLDADHDIAFNAFSAIPSKKHETLALLLLLKKFSWEYISIVISNQESSLMSTYRLFEKLAMENGICIAEVKIVNGEEVDSLSTANVTILFTTASDAATYFASKFRKELHYPHVHIVIGDAHDFYLHDPSNIARFVGTISLQPKDVIYDEFRTWLEEATPLSLTEEWYWEYVENRWQCALSEANRHFYDGKMCTGDELLDIPSLGRMTKSGYLALGLERFLFALDAVYKQLCPEQNGVCEAFYVKGREQISKILKKAHIDDDFDIYEFLPDGQGSYSYKNIGNYSSKSGFKFSESYRYFDVLGNQISDEVSHLRIKSQCISSSCKCFTGMKSMQMSSSVFDESAAYAGSYIRRVPTNDAFHHIRSLSILDRLTAGRWRLQTWNYALAAIITVMVIGAIGVLLLAIIKLYLRVIKGNQSLGLSLLIGVIILYITGYGFVFEATDIVCRFRIILHPVGYAFCFAVIIAKATQLKNAESMGFSDDIHISYWNYWLLLFFITGVQIALSWLMIDFASVVIVEDEQPHLVCRYGNDEFLLSQSYVIMLLLLALYISSTSKNIKRNYKETKWLFISSLSCAVLWIMWITAFVLVPLPYKDTVIVVELLLCASVLLGFVFGPKIYIMLSYESVVVEMHPQHTMKDFVSDNEDSKQTCSPSSSVESRKSRTQSTCSVTNCKNLSASKRPDADDDQIPIFRTVMRKKTHLRRSQSADRQNLNRIIQQPSLPSKVIKCQYRKEGNGNYFPHTTHASRMSDIAKIC</sequence>
<feature type="signal peptide" evidence="9">
    <location>
        <begin position="1"/>
        <end position="21"/>
    </location>
</feature>
<feature type="transmembrane region" description="Helical" evidence="8">
    <location>
        <begin position="1231"/>
        <end position="1249"/>
    </location>
</feature>
<dbReference type="EMBL" id="UYYF01004292">
    <property type="protein sequence ID" value="VDN01650.1"/>
    <property type="molecule type" value="Genomic_DNA"/>
</dbReference>
<evidence type="ECO:0000256" key="4">
    <source>
        <dbReference type="ARBA" id="ARBA00023136"/>
    </source>
</evidence>
<protein>
    <submittedName>
        <fullName evidence="13">G_PROTEIN_RECEP_F3_4 domain-containing protein</fullName>
    </submittedName>
</protein>
<keyword evidence="4 8" id="KW-0472">Membrane</keyword>
<keyword evidence="12" id="KW-1185">Reference proteome</keyword>
<proteinExistence type="predicted"/>
<feature type="transmembrane region" description="Helical" evidence="8">
    <location>
        <begin position="1053"/>
        <end position="1073"/>
    </location>
</feature>
<feature type="transmembrane region" description="Helical" evidence="8">
    <location>
        <begin position="1171"/>
        <end position="1189"/>
    </location>
</feature>
<evidence type="ECO:0000256" key="7">
    <source>
        <dbReference type="SAM" id="MobiDB-lite"/>
    </source>
</evidence>
<dbReference type="FunFam" id="3.40.50.2300:FF:000489">
    <property type="entry name" value="Protein CBG01593"/>
    <property type="match status" value="1"/>
</dbReference>
<evidence type="ECO:0000313" key="11">
    <source>
        <dbReference type="EMBL" id="VDN01650.1"/>
    </source>
</evidence>
<feature type="region of interest" description="Disordered" evidence="7">
    <location>
        <begin position="1276"/>
        <end position="1297"/>
    </location>
</feature>
<dbReference type="PROSITE" id="PS50259">
    <property type="entry name" value="G_PROTEIN_RECEP_F3_4"/>
    <property type="match status" value="1"/>
</dbReference>
<feature type="transmembrane region" description="Helical" evidence="8">
    <location>
        <begin position="1201"/>
        <end position="1225"/>
    </location>
</feature>
<comment type="subcellular location">
    <subcellularLocation>
        <location evidence="1">Membrane</location>
        <topology evidence="1">Multi-pass membrane protein</topology>
    </subcellularLocation>
</comment>
<feature type="transmembrane region" description="Helical" evidence="8">
    <location>
        <begin position="1125"/>
        <end position="1151"/>
    </location>
</feature>
<dbReference type="InterPro" id="IPR017978">
    <property type="entry name" value="GPCR_3_C"/>
</dbReference>
<feature type="domain" description="G-protein coupled receptors family 3 profile" evidence="10">
    <location>
        <begin position="1047"/>
        <end position="1256"/>
    </location>
</feature>